<dbReference type="EMBL" id="CP036318">
    <property type="protein sequence ID" value="QDV55165.1"/>
    <property type="molecule type" value="Genomic_DNA"/>
</dbReference>
<proteinExistence type="predicted"/>
<evidence type="ECO:0000313" key="2">
    <source>
        <dbReference type="Proteomes" id="UP000316770"/>
    </source>
</evidence>
<accession>A0A518IPZ1</accession>
<dbReference type="Proteomes" id="UP000316770">
    <property type="component" value="Chromosome"/>
</dbReference>
<gene>
    <name evidence="1" type="ORF">Mal33_11340</name>
</gene>
<reference evidence="1 2" key="1">
    <citation type="submission" date="2019-02" db="EMBL/GenBank/DDBJ databases">
        <title>Deep-cultivation of Planctomycetes and their phenomic and genomic characterization uncovers novel biology.</title>
        <authorList>
            <person name="Wiegand S."/>
            <person name="Jogler M."/>
            <person name="Boedeker C."/>
            <person name="Pinto D."/>
            <person name="Vollmers J."/>
            <person name="Rivas-Marin E."/>
            <person name="Kohn T."/>
            <person name="Peeters S.H."/>
            <person name="Heuer A."/>
            <person name="Rast P."/>
            <person name="Oberbeckmann S."/>
            <person name="Bunk B."/>
            <person name="Jeske O."/>
            <person name="Meyerdierks A."/>
            <person name="Storesund J.E."/>
            <person name="Kallscheuer N."/>
            <person name="Luecker S."/>
            <person name="Lage O.M."/>
            <person name="Pohl T."/>
            <person name="Merkel B.J."/>
            <person name="Hornburger P."/>
            <person name="Mueller R.-W."/>
            <person name="Bruemmer F."/>
            <person name="Labrenz M."/>
            <person name="Spormann A.M."/>
            <person name="Op den Camp H."/>
            <person name="Overmann J."/>
            <person name="Amann R."/>
            <person name="Jetten M.S.M."/>
            <person name="Mascher T."/>
            <person name="Medema M.H."/>
            <person name="Devos D.P."/>
            <person name="Kaster A.-K."/>
            <person name="Ovreas L."/>
            <person name="Rohde M."/>
            <person name="Galperin M.Y."/>
            <person name="Jogler C."/>
        </authorList>
    </citation>
    <scope>NUCLEOTIDE SEQUENCE [LARGE SCALE GENOMIC DNA]</scope>
    <source>
        <strain evidence="1 2">Mal33</strain>
    </source>
</reference>
<name>A0A518IPZ1_9BACT</name>
<evidence type="ECO:0000313" key="1">
    <source>
        <dbReference type="EMBL" id="QDV55165.1"/>
    </source>
</evidence>
<dbReference type="AlphaFoldDB" id="A0A518IPZ1"/>
<organism evidence="1 2">
    <name type="scientific">Rosistilla oblonga</name>
    <dbReference type="NCBI Taxonomy" id="2527990"/>
    <lineage>
        <taxon>Bacteria</taxon>
        <taxon>Pseudomonadati</taxon>
        <taxon>Planctomycetota</taxon>
        <taxon>Planctomycetia</taxon>
        <taxon>Pirellulales</taxon>
        <taxon>Pirellulaceae</taxon>
        <taxon>Rosistilla</taxon>
    </lineage>
</organism>
<keyword evidence="2" id="KW-1185">Reference proteome</keyword>
<protein>
    <submittedName>
        <fullName evidence="1">Uncharacterized protein</fullName>
    </submittedName>
</protein>
<sequence>MESKINCNAFVLYALMFVFAVPLMAQPPEQKDDISLHQAVMTFNQREARHFSETEQSENELVCALRRLPLTARGQMGQPGYRELLQMAENETLPLNAYLTILRVAYTDTHYCAVFDIQLTFKIGEKSHLTVPIRQVALSSRKIRPEERRELEQRVADFHKTPQTE</sequence>